<proteinExistence type="predicted"/>
<reference evidence="1" key="1">
    <citation type="journal article" date="2020" name="Stud. Mycol.">
        <title>101 Dothideomycetes genomes: a test case for predicting lifestyles and emergence of pathogens.</title>
        <authorList>
            <person name="Haridas S."/>
            <person name="Albert R."/>
            <person name="Binder M."/>
            <person name="Bloem J."/>
            <person name="Labutti K."/>
            <person name="Salamov A."/>
            <person name="Andreopoulos B."/>
            <person name="Baker S."/>
            <person name="Barry K."/>
            <person name="Bills G."/>
            <person name="Bluhm B."/>
            <person name="Cannon C."/>
            <person name="Castanera R."/>
            <person name="Culley D."/>
            <person name="Daum C."/>
            <person name="Ezra D."/>
            <person name="Gonzalez J."/>
            <person name="Henrissat B."/>
            <person name="Kuo A."/>
            <person name="Liang C."/>
            <person name="Lipzen A."/>
            <person name="Lutzoni F."/>
            <person name="Magnuson J."/>
            <person name="Mondo S."/>
            <person name="Nolan M."/>
            <person name="Ohm R."/>
            <person name="Pangilinan J."/>
            <person name="Park H.-J."/>
            <person name="Ramirez L."/>
            <person name="Alfaro M."/>
            <person name="Sun H."/>
            <person name="Tritt A."/>
            <person name="Yoshinaga Y."/>
            <person name="Zwiers L.-H."/>
            <person name="Turgeon B."/>
            <person name="Goodwin S."/>
            <person name="Spatafora J."/>
            <person name="Crous P."/>
            <person name="Grigoriev I."/>
        </authorList>
    </citation>
    <scope>NUCLEOTIDE SEQUENCE</scope>
    <source>
        <strain evidence="1">ATCC 200398</strain>
    </source>
</reference>
<evidence type="ECO:0000313" key="1">
    <source>
        <dbReference type="EMBL" id="KAF2465655.1"/>
    </source>
</evidence>
<dbReference type="EMBL" id="MU003529">
    <property type="protein sequence ID" value="KAF2465655.1"/>
    <property type="molecule type" value="Genomic_DNA"/>
</dbReference>
<gene>
    <name evidence="1" type="ORF">BDR25DRAFT_239730</name>
</gene>
<feature type="non-terminal residue" evidence="1">
    <location>
        <position position="177"/>
    </location>
</feature>
<organism evidence="1 2">
    <name type="scientific">Lindgomyces ingoldianus</name>
    <dbReference type="NCBI Taxonomy" id="673940"/>
    <lineage>
        <taxon>Eukaryota</taxon>
        <taxon>Fungi</taxon>
        <taxon>Dikarya</taxon>
        <taxon>Ascomycota</taxon>
        <taxon>Pezizomycotina</taxon>
        <taxon>Dothideomycetes</taxon>
        <taxon>Pleosporomycetidae</taxon>
        <taxon>Pleosporales</taxon>
        <taxon>Lindgomycetaceae</taxon>
        <taxon>Lindgomyces</taxon>
    </lineage>
</organism>
<keyword evidence="2" id="KW-1185">Reference proteome</keyword>
<evidence type="ECO:0000313" key="2">
    <source>
        <dbReference type="Proteomes" id="UP000799755"/>
    </source>
</evidence>
<name>A0ACB6QGL9_9PLEO</name>
<sequence>MALTIGTFVILTSKSDWMPWFRQIKHQASRDNIWDYVNPELTEGDDGTLKVNVEPKKPQPGAVYSSQTPLPAGAAFSGLSEAELGQYLMLREDYKDDLREYEARHKAIYDLHTIIYTTINQTNYPLIMDCHSVYHQLKTLKQYLEPSRYQLKRFARTNYERAKNWPLKEKQDAWLRE</sequence>
<comment type="caution">
    <text evidence="1">The sequence shown here is derived from an EMBL/GenBank/DDBJ whole genome shotgun (WGS) entry which is preliminary data.</text>
</comment>
<dbReference type="Proteomes" id="UP000799755">
    <property type="component" value="Unassembled WGS sequence"/>
</dbReference>
<protein>
    <submittedName>
        <fullName evidence="1">Uncharacterized protein</fullName>
    </submittedName>
</protein>
<accession>A0ACB6QGL9</accession>